<dbReference type="EMBL" id="CP035945">
    <property type="protein sequence ID" value="QBE95199.1"/>
    <property type="molecule type" value="Genomic_DNA"/>
</dbReference>
<gene>
    <name evidence="2" type="ORF">PMF13cell1_00713</name>
</gene>
<name>A0A4P6LTB0_9FIRM</name>
<feature type="domain" description="HD" evidence="1">
    <location>
        <begin position="53"/>
        <end position="155"/>
    </location>
</feature>
<protein>
    <recommendedName>
        <fullName evidence="1">HD domain-containing protein</fullName>
    </recommendedName>
</protein>
<dbReference type="Pfam" id="PF01966">
    <property type="entry name" value="HD"/>
    <property type="match status" value="1"/>
</dbReference>
<dbReference type="Proteomes" id="UP000289794">
    <property type="component" value="Chromosome"/>
</dbReference>
<evidence type="ECO:0000313" key="2">
    <source>
        <dbReference type="EMBL" id="QBE95199.1"/>
    </source>
</evidence>
<proteinExistence type="predicted"/>
<accession>A0A4P6LTB0</accession>
<dbReference type="KEGG" id="bpro:PMF13cell1_00713"/>
<sequence>MKRKGLFRRKFSHVSTVKDEGNEEFYECIKDLVHHPYVLRMKEYPHHCETNCYQHCLNVAYYNFRICKFFGLDARSAARAGMLHDLFLYDWRGHRKKTGDPVHAMTHPHAALHNAKKYFQLNKLEEEIILKHMFPVTPVPPMHREAWIITLTDKYCGTCEIGRYYYHAWFPRGIYYMAKQLMKRVFGEDYRYQDYQLPFGLAAADSADSEVNFVRLRRRSSSGWKKARRDGRRVPKY</sequence>
<reference evidence="2 3" key="1">
    <citation type="submission" date="2019-01" db="EMBL/GenBank/DDBJ databases">
        <title>PMF-metabolizing Aryl O-demethylase.</title>
        <authorList>
            <person name="Kim M."/>
        </authorList>
    </citation>
    <scope>NUCLEOTIDE SEQUENCE [LARGE SCALE GENOMIC DNA]</scope>
    <source>
        <strain evidence="2 3">PMF1</strain>
    </source>
</reference>
<dbReference type="Gene3D" id="1.10.3210.10">
    <property type="entry name" value="Hypothetical protein af1432"/>
    <property type="match status" value="1"/>
</dbReference>
<organism evidence="2 3">
    <name type="scientific">Blautia producta</name>
    <dbReference type="NCBI Taxonomy" id="33035"/>
    <lineage>
        <taxon>Bacteria</taxon>
        <taxon>Bacillati</taxon>
        <taxon>Bacillota</taxon>
        <taxon>Clostridia</taxon>
        <taxon>Lachnospirales</taxon>
        <taxon>Lachnospiraceae</taxon>
        <taxon>Blautia</taxon>
    </lineage>
</organism>
<dbReference type="InterPro" id="IPR006674">
    <property type="entry name" value="HD_domain"/>
</dbReference>
<dbReference type="RefSeq" id="WP_243126021.1">
    <property type="nucleotide sequence ID" value="NZ_CP035945.1"/>
</dbReference>
<dbReference type="SUPFAM" id="SSF109604">
    <property type="entry name" value="HD-domain/PDEase-like"/>
    <property type="match status" value="1"/>
</dbReference>
<dbReference type="AlphaFoldDB" id="A0A4P6LTB0"/>
<evidence type="ECO:0000313" key="3">
    <source>
        <dbReference type="Proteomes" id="UP000289794"/>
    </source>
</evidence>
<evidence type="ECO:0000259" key="1">
    <source>
        <dbReference type="Pfam" id="PF01966"/>
    </source>
</evidence>